<accession>A0A841KTB2</accession>
<dbReference type="Pfam" id="PF00768">
    <property type="entry name" value="Peptidase_S11"/>
    <property type="match status" value="1"/>
</dbReference>
<evidence type="ECO:0000256" key="9">
    <source>
        <dbReference type="ARBA" id="ARBA00022960"/>
    </source>
</evidence>
<evidence type="ECO:0000313" key="17">
    <source>
        <dbReference type="EMBL" id="MBB6216657.1"/>
    </source>
</evidence>
<evidence type="ECO:0000256" key="12">
    <source>
        <dbReference type="ARBA" id="ARBA00034000"/>
    </source>
</evidence>
<dbReference type="EMBL" id="JACHEN010000016">
    <property type="protein sequence ID" value="MBB6216657.1"/>
    <property type="molecule type" value="Genomic_DNA"/>
</dbReference>
<dbReference type="PRINTS" id="PR00725">
    <property type="entry name" value="DADACBPTASE1"/>
</dbReference>
<dbReference type="AlphaFoldDB" id="A0A841KTB2"/>
<organism evidence="17 18">
    <name type="scientific">Anaerosolibacter carboniphilus</name>
    <dbReference type="NCBI Taxonomy" id="1417629"/>
    <lineage>
        <taxon>Bacteria</taxon>
        <taxon>Bacillati</taxon>
        <taxon>Bacillota</taxon>
        <taxon>Clostridia</taxon>
        <taxon>Peptostreptococcales</taxon>
        <taxon>Thermotaleaceae</taxon>
        <taxon>Anaerosolibacter</taxon>
    </lineage>
</organism>
<dbReference type="Pfam" id="PF07943">
    <property type="entry name" value="PBP5_C"/>
    <property type="match status" value="1"/>
</dbReference>
<dbReference type="SMART" id="SM00936">
    <property type="entry name" value="PBP5_C"/>
    <property type="match status" value="1"/>
</dbReference>
<feature type="active site" description="Proton acceptor" evidence="13">
    <location>
        <position position="65"/>
    </location>
</feature>
<evidence type="ECO:0000256" key="3">
    <source>
        <dbReference type="ARBA" id="ARBA00007164"/>
    </source>
</evidence>
<keyword evidence="10" id="KW-0573">Peptidoglycan synthesis</keyword>
<evidence type="ECO:0000256" key="8">
    <source>
        <dbReference type="ARBA" id="ARBA00022801"/>
    </source>
</evidence>
<feature type="domain" description="Peptidase S11 D-Ala-D-Ala carboxypeptidase A C-terminal" evidence="16">
    <location>
        <begin position="282"/>
        <end position="372"/>
    </location>
</feature>
<dbReference type="PANTHER" id="PTHR21581:SF6">
    <property type="entry name" value="TRAFFICKING PROTEIN PARTICLE COMPLEX SUBUNIT 12"/>
    <property type="match status" value="1"/>
</dbReference>
<dbReference type="SUPFAM" id="SSF56601">
    <property type="entry name" value="beta-lactamase/transpeptidase-like"/>
    <property type="match status" value="1"/>
</dbReference>
<dbReference type="Gene3D" id="2.60.410.10">
    <property type="entry name" value="D-Ala-D-Ala carboxypeptidase, C-terminal domain"/>
    <property type="match status" value="1"/>
</dbReference>
<dbReference type="Gene3D" id="3.40.710.10">
    <property type="entry name" value="DD-peptidase/beta-lactamase superfamily"/>
    <property type="match status" value="1"/>
</dbReference>
<keyword evidence="5 17" id="KW-0121">Carboxypeptidase</keyword>
<protein>
    <recommendedName>
        <fullName evidence="4">serine-type D-Ala-D-Ala carboxypeptidase</fullName>
        <ecNumber evidence="4">3.4.16.4</ecNumber>
    </recommendedName>
</protein>
<feature type="binding site" evidence="14">
    <location>
        <position position="232"/>
    </location>
    <ligand>
        <name>substrate</name>
    </ligand>
</feature>
<feature type="active site" evidence="13">
    <location>
        <position position="122"/>
    </location>
</feature>
<evidence type="ECO:0000256" key="10">
    <source>
        <dbReference type="ARBA" id="ARBA00022984"/>
    </source>
</evidence>
<keyword evidence="18" id="KW-1185">Reference proteome</keyword>
<dbReference type="Proteomes" id="UP000579281">
    <property type="component" value="Unassembled WGS sequence"/>
</dbReference>
<sequence>MKGIFNKFIVSIICFTLIFSSFYIIASAEEFNIDARAAILMDASTGTILYEKNIHDKLPPASVTKVMTMLLAMEALDQKQISLEDKVLISERASKMGGSQLYLEPGEEKTVEELLKGISVASANDACVALAEHLSGTEEMFIKRMNERAKELGMNDTQFMNTNGLPQEGHYTSAYDIAVMSKELLKYPKIHEWLTIWMSTMKVGLPNKKITTLELTNTNKLIRSYPGATGIKTGFTSDAKYCLSASASRNGLNLIAIILGSPTSQVRFEEAKKLLNFGFATYSSVPIVKKNQVVQEVVVEKGREEKVNIVAKDQLSALVKKGDENKVEKEIILPKNIKAPLTAGQKLGEIVLMMEGKEINRIDLVSEKTIESASAIDIFGKMIRKTLKSKQ</sequence>
<evidence type="ECO:0000256" key="14">
    <source>
        <dbReference type="PIRSR" id="PIRSR618044-2"/>
    </source>
</evidence>
<gene>
    <name evidence="17" type="ORF">HNQ80_002761</name>
</gene>
<keyword evidence="7" id="KW-0732">Signal</keyword>
<dbReference type="GO" id="GO:0009252">
    <property type="term" value="P:peptidoglycan biosynthetic process"/>
    <property type="evidence" value="ECO:0007669"/>
    <property type="project" value="UniProtKB-UniPathway"/>
</dbReference>
<dbReference type="GO" id="GO:0006508">
    <property type="term" value="P:proteolysis"/>
    <property type="evidence" value="ECO:0007669"/>
    <property type="project" value="UniProtKB-KW"/>
</dbReference>
<evidence type="ECO:0000256" key="2">
    <source>
        <dbReference type="ARBA" id="ARBA00004752"/>
    </source>
</evidence>
<evidence type="ECO:0000256" key="11">
    <source>
        <dbReference type="ARBA" id="ARBA00023316"/>
    </source>
</evidence>
<dbReference type="InterPro" id="IPR001967">
    <property type="entry name" value="Peptidase_S11_N"/>
</dbReference>
<evidence type="ECO:0000256" key="5">
    <source>
        <dbReference type="ARBA" id="ARBA00022645"/>
    </source>
</evidence>
<comment type="function">
    <text evidence="1">Removes C-terminal D-alanyl residues from sugar-peptide cell wall precursors.</text>
</comment>
<evidence type="ECO:0000313" key="18">
    <source>
        <dbReference type="Proteomes" id="UP000579281"/>
    </source>
</evidence>
<proteinExistence type="inferred from homology"/>
<dbReference type="InterPro" id="IPR012338">
    <property type="entry name" value="Beta-lactam/transpept-like"/>
</dbReference>
<reference evidence="17 18" key="1">
    <citation type="submission" date="2020-08" db="EMBL/GenBank/DDBJ databases">
        <title>Genomic Encyclopedia of Type Strains, Phase IV (KMG-IV): sequencing the most valuable type-strain genomes for metagenomic binning, comparative biology and taxonomic classification.</title>
        <authorList>
            <person name="Goeker M."/>
        </authorList>
    </citation>
    <scope>NUCLEOTIDE SEQUENCE [LARGE SCALE GENOMIC DNA]</scope>
    <source>
        <strain evidence="17 18">DSM 103526</strain>
    </source>
</reference>
<name>A0A841KTB2_9FIRM</name>
<evidence type="ECO:0000256" key="15">
    <source>
        <dbReference type="RuleBase" id="RU004016"/>
    </source>
</evidence>
<dbReference type="InterPro" id="IPR037167">
    <property type="entry name" value="Peptidase_S11_C_sf"/>
</dbReference>
<evidence type="ECO:0000256" key="6">
    <source>
        <dbReference type="ARBA" id="ARBA00022670"/>
    </source>
</evidence>
<evidence type="ECO:0000256" key="7">
    <source>
        <dbReference type="ARBA" id="ARBA00022729"/>
    </source>
</evidence>
<dbReference type="PANTHER" id="PTHR21581">
    <property type="entry name" value="D-ALANYL-D-ALANINE CARBOXYPEPTIDASE"/>
    <property type="match status" value="1"/>
</dbReference>
<evidence type="ECO:0000256" key="13">
    <source>
        <dbReference type="PIRSR" id="PIRSR618044-1"/>
    </source>
</evidence>
<keyword evidence="8 17" id="KW-0378">Hydrolase</keyword>
<comment type="pathway">
    <text evidence="2">Cell wall biogenesis; peptidoglycan biosynthesis.</text>
</comment>
<dbReference type="GO" id="GO:0009002">
    <property type="term" value="F:serine-type D-Ala-D-Ala carboxypeptidase activity"/>
    <property type="evidence" value="ECO:0007669"/>
    <property type="project" value="UniProtKB-EC"/>
</dbReference>
<evidence type="ECO:0000256" key="1">
    <source>
        <dbReference type="ARBA" id="ARBA00003217"/>
    </source>
</evidence>
<dbReference type="UniPathway" id="UPA00219"/>
<dbReference type="GO" id="GO:0071555">
    <property type="term" value="P:cell wall organization"/>
    <property type="evidence" value="ECO:0007669"/>
    <property type="project" value="UniProtKB-KW"/>
</dbReference>
<comment type="catalytic activity">
    <reaction evidence="12">
        <text>Preferential cleavage: (Ac)2-L-Lys-D-Ala-|-D-Ala. Also transpeptidation of peptidyl-alanyl moieties that are N-acyl substituents of D-alanine.</text>
        <dbReference type="EC" id="3.4.16.4"/>
    </reaction>
</comment>
<dbReference type="EC" id="3.4.16.4" evidence="4"/>
<feature type="active site" description="Acyl-ester intermediate" evidence="13">
    <location>
        <position position="62"/>
    </location>
</feature>
<dbReference type="GO" id="GO:0008360">
    <property type="term" value="P:regulation of cell shape"/>
    <property type="evidence" value="ECO:0007669"/>
    <property type="project" value="UniProtKB-KW"/>
</dbReference>
<keyword evidence="9" id="KW-0133">Cell shape</keyword>
<evidence type="ECO:0000259" key="16">
    <source>
        <dbReference type="SMART" id="SM00936"/>
    </source>
</evidence>
<dbReference type="RefSeq" id="WP_184311175.1">
    <property type="nucleotide sequence ID" value="NZ_JACHEN010000016.1"/>
</dbReference>
<keyword evidence="11" id="KW-0961">Cell wall biogenesis/degradation</keyword>
<keyword evidence="6" id="KW-0645">Protease</keyword>
<dbReference type="SUPFAM" id="SSF69189">
    <property type="entry name" value="Penicillin-binding protein associated domain"/>
    <property type="match status" value="1"/>
</dbReference>
<comment type="similarity">
    <text evidence="3 15">Belongs to the peptidase S11 family.</text>
</comment>
<dbReference type="InterPro" id="IPR012907">
    <property type="entry name" value="Peptidase_S11_C"/>
</dbReference>
<evidence type="ECO:0000256" key="4">
    <source>
        <dbReference type="ARBA" id="ARBA00012448"/>
    </source>
</evidence>
<dbReference type="InterPro" id="IPR018044">
    <property type="entry name" value="Peptidase_S11"/>
</dbReference>
<dbReference type="InterPro" id="IPR015956">
    <property type="entry name" value="Peniciliin-bd_prot_C_sf"/>
</dbReference>
<comment type="caution">
    <text evidence="17">The sequence shown here is derived from an EMBL/GenBank/DDBJ whole genome shotgun (WGS) entry which is preliminary data.</text>
</comment>